<dbReference type="Proteomes" id="UP000886723">
    <property type="component" value="Unassembled WGS sequence"/>
</dbReference>
<gene>
    <name evidence="2" type="ORF">IAA63_07120</name>
</gene>
<dbReference type="PANTHER" id="PTHR36434">
    <property type="entry name" value="MEMBRANE PROTEASE YUGP-RELATED"/>
    <property type="match status" value="1"/>
</dbReference>
<feature type="transmembrane region" description="Helical" evidence="1">
    <location>
        <begin position="130"/>
        <end position="150"/>
    </location>
</feature>
<feature type="transmembrane region" description="Helical" evidence="1">
    <location>
        <begin position="156"/>
        <end position="172"/>
    </location>
</feature>
<evidence type="ECO:0000256" key="1">
    <source>
        <dbReference type="SAM" id="Phobius"/>
    </source>
</evidence>
<keyword evidence="1" id="KW-0472">Membrane</keyword>
<dbReference type="AlphaFoldDB" id="A0A9D1NVK8"/>
<sequence length="236" mass="25320">MFPFGFGYGWYYDPTYVLVILAAVIALAASGYCSSVMRKYSRVGLFSRVTGGQTVQEVLHAAGIYDVGLYPLSGSGSSFYRYDKTIHLSADLLNQSSVTAAATAAHECGHAMQHAAGYLPNRIITVINPVMQISSGAAIPIFILGLIFSLRPLQTLGILLFAVVVVFQLMTLPSEFNASRRAVAMLKSTGIVQTKEEEQGVRRVLVAAGLTYVAALAGALLQLLRLIILAGGRDRD</sequence>
<proteinExistence type="predicted"/>
<reference evidence="2" key="1">
    <citation type="submission" date="2020-10" db="EMBL/GenBank/DDBJ databases">
        <authorList>
            <person name="Gilroy R."/>
        </authorList>
    </citation>
    <scope>NUCLEOTIDE SEQUENCE</scope>
    <source>
        <strain evidence="2">ChiBcec2-4451</strain>
    </source>
</reference>
<dbReference type="Pfam" id="PF04298">
    <property type="entry name" value="Zn_peptidase_2"/>
    <property type="match status" value="1"/>
</dbReference>
<organism evidence="2 3">
    <name type="scientific">Candidatus Pullilachnospira stercoravium</name>
    <dbReference type="NCBI Taxonomy" id="2840913"/>
    <lineage>
        <taxon>Bacteria</taxon>
        <taxon>Bacillati</taxon>
        <taxon>Bacillota</taxon>
        <taxon>Clostridia</taxon>
        <taxon>Lachnospirales</taxon>
        <taxon>Lachnospiraceae</taxon>
        <taxon>Lachnospiraceae incertae sedis</taxon>
        <taxon>Candidatus Pullilachnospira</taxon>
    </lineage>
</organism>
<evidence type="ECO:0000313" key="3">
    <source>
        <dbReference type="Proteomes" id="UP000886723"/>
    </source>
</evidence>
<feature type="transmembrane region" description="Helical" evidence="1">
    <location>
        <begin position="204"/>
        <end position="228"/>
    </location>
</feature>
<accession>A0A9D1NVK8</accession>
<dbReference type="InterPro" id="IPR007395">
    <property type="entry name" value="Zn_peptidase_2"/>
</dbReference>
<evidence type="ECO:0000313" key="2">
    <source>
        <dbReference type="EMBL" id="HIV12894.1"/>
    </source>
</evidence>
<keyword evidence="1" id="KW-1133">Transmembrane helix</keyword>
<comment type="caution">
    <text evidence="2">The sequence shown here is derived from an EMBL/GenBank/DDBJ whole genome shotgun (WGS) entry which is preliminary data.</text>
</comment>
<reference evidence="2" key="2">
    <citation type="journal article" date="2021" name="PeerJ">
        <title>Extensive microbial diversity within the chicken gut microbiome revealed by metagenomics and culture.</title>
        <authorList>
            <person name="Gilroy R."/>
            <person name="Ravi A."/>
            <person name="Getino M."/>
            <person name="Pursley I."/>
            <person name="Horton D.L."/>
            <person name="Alikhan N.F."/>
            <person name="Baker D."/>
            <person name="Gharbi K."/>
            <person name="Hall N."/>
            <person name="Watson M."/>
            <person name="Adriaenssens E.M."/>
            <person name="Foster-Nyarko E."/>
            <person name="Jarju S."/>
            <person name="Secka A."/>
            <person name="Antonio M."/>
            <person name="Oren A."/>
            <person name="Chaudhuri R.R."/>
            <person name="La Ragione R."/>
            <person name="Hildebrand F."/>
            <person name="Pallen M.J."/>
        </authorList>
    </citation>
    <scope>NUCLEOTIDE SEQUENCE</scope>
    <source>
        <strain evidence="2">ChiBcec2-4451</strain>
    </source>
</reference>
<feature type="transmembrane region" description="Helical" evidence="1">
    <location>
        <begin position="15"/>
        <end position="33"/>
    </location>
</feature>
<dbReference type="EMBL" id="DVON01000158">
    <property type="protein sequence ID" value="HIV12894.1"/>
    <property type="molecule type" value="Genomic_DNA"/>
</dbReference>
<name>A0A9D1NVK8_9FIRM</name>
<keyword evidence="1" id="KW-0812">Transmembrane</keyword>
<protein>
    <submittedName>
        <fullName evidence="2">Zinc metallopeptidase</fullName>
    </submittedName>
</protein>
<dbReference type="PANTHER" id="PTHR36434:SF1">
    <property type="entry name" value="MEMBRANE PROTEASE YUGP-RELATED"/>
    <property type="match status" value="1"/>
</dbReference>